<accession>A0ABM7VLF9</accession>
<evidence type="ECO:0000313" key="2">
    <source>
        <dbReference type="Proteomes" id="UP001354989"/>
    </source>
</evidence>
<dbReference type="InterPro" id="IPR041662">
    <property type="entry name" value="SusD-like_2"/>
</dbReference>
<proteinExistence type="predicted"/>
<dbReference type="Gene3D" id="1.25.40.390">
    <property type="match status" value="1"/>
</dbReference>
<dbReference type="Proteomes" id="UP001354989">
    <property type="component" value="Plasmid pPP4"/>
</dbReference>
<gene>
    <name evidence="1" type="ORF">PEPS_41180</name>
</gene>
<reference evidence="1 2" key="1">
    <citation type="submission" date="2021-12" db="EMBL/GenBank/DDBJ databases">
        <title>Genome sequencing of bacteria with rrn-lacking chromosome and rrn-plasmid.</title>
        <authorList>
            <person name="Anda M."/>
            <person name="Iwasaki W."/>
        </authorList>
    </citation>
    <scope>NUCLEOTIDE SEQUENCE [LARGE SCALE GENOMIC DNA]</scope>
    <source>
        <strain evidence="1 2">NBRC 101262</strain>
        <plasmid evidence="1 2">pPP4</plasmid>
    </source>
</reference>
<dbReference type="Pfam" id="PF12771">
    <property type="entry name" value="SusD-like_2"/>
    <property type="match status" value="1"/>
</dbReference>
<keyword evidence="1" id="KW-0614">Plasmid</keyword>
<name>A0ABM7VLF9_9BACT</name>
<organism evidence="1 2">
    <name type="scientific">Persicobacter psychrovividus</name>
    <dbReference type="NCBI Taxonomy" id="387638"/>
    <lineage>
        <taxon>Bacteria</taxon>
        <taxon>Pseudomonadati</taxon>
        <taxon>Bacteroidota</taxon>
        <taxon>Cytophagia</taxon>
        <taxon>Cytophagales</taxon>
        <taxon>Persicobacteraceae</taxon>
        <taxon>Persicobacter</taxon>
    </lineage>
</organism>
<dbReference type="RefSeq" id="WP_338399152.1">
    <property type="nucleotide sequence ID" value="NZ_AP025296.1"/>
</dbReference>
<keyword evidence="2" id="KW-1185">Reference proteome</keyword>
<geneLocation type="plasmid" evidence="1 2">
    <name>pPP4</name>
</geneLocation>
<dbReference type="SUPFAM" id="SSF48452">
    <property type="entry name" value="TPR-like"/>
    <property type="match status" value="1"/>
</dbReference>
<sequence>MFKKYKSFAAGVTLVLGLSACIDQFKEINTDKNDPTAVSPGALLGNVIFEAGRTLADRNMDIMTDVVQYSSGKIGGQRSFENFNWSPDTGEELWDMIYLNMTNVRDMNQKAHALEQKAYEGASLVMEAYLMSLATDAFGDVPYRQAWRLDENLLRPAYDPQAVIYDSLLVKLNRADQLFMADETGMISGGDFIFDGDVEAWQGFGNALQLRLLARMITKDPSKISQFAEVAQRPLLTTNAMYTFSGVAPDLSPVFLWRETDFNLRRLSVTMAEMMNGLNDPRRSAYYERPQGETEWVGCPIGYTIAQFDADPQNHRYATLNQSFLDNGAYANATFMSYAEQEFLLAEAVLKNWINGEAEIHYNRAVTSSIAFWNNYGGSGLTPEAYLAQAEVAFSGELEQVLTQKYIAQFANPFECWFDYQRTGFPALKLDHTAQVNNGDYPAKRFMYPSFEAMSNHENMRNAIDRTMNGVDDINATIWWNN</sequence>
<evidence type="ECO:0008006" key="3">
    <source>
        <dbReference type="Google" id="ProtNLM"/>
    </source>
</evidence>
<protein>
    <recommendedName>
        <fullName evidence="3">SusD/RagB family nutrient-binding outer membrane lipoprotein</fullName>
    </recommendedName>
</protein>
<dbReference type="InterPro" id="IPR011990">
    <property type="entry name" value="TPR-like_helical_dom_sf"/>
</dbReference>
<dbReference type="PROSITE" id="PS51257">
    <property type="entry name" value="PROKAR_LIPOPROTEIN"/>
    <property type="match status" value="1"/>
</dbReference>
<evidence type="ECO:0000313" key="1">
    <source>
        <dbReference type="EMBL" id="BDD01838.1"/>
    </source>
</evidence>
<dbReference type="EMBL" id="AP025296">
    <property type="protein sequence ID" value="BDD01838.1"/>
    <property type="molecule type" value="Genomic_DNA"/>
</dbReference>